<organism evidence="9 10">
    <name type="scientific">Paraburkholderia phenazinium</name>
    <dbReference type="NCBI Taxonomy" id="60549"/>
    <lineage>
        <taxon>Bacteria</taxon>
        <taxon>Pseudomonadati</taxon>
        <taxon>Pseudomonadota</taxon>
        <taxon>Betaproteobacteria</taxon>
        <taxon>Burkholderiales</taxon>
        <taxon>Burkholderiaceae</taxon>
        <taxon>Paraburkholderia</taxon>
    </lineage>
</organism>
<keyword evidence="3 7" id="KW-0812">Transmembrane</keyword>
<evidence type="ECO:0000259" key="8">
    <source>
        <dbReference type="PROSITE" id="PS50850"/>
    </source>
</evidence>
<dbReference type="OrthoDB" id="9771451at2"/>
<dbReference type="SUPFAM" id="SSF103473">
    <property type="entry name" value="MFS general substrate transporter"/>
    <property type="match status" value="1"/>
</dbReference>
<reference evidence="9 10" key="1">
    <citation type="submission" date="2016-11" db="EMBL/GenBank/DDBJ databases">
        <authorList>
            <person name="Jaros S."/>
            <person name="Januszkiewicz K."/>
            <person name="Wedrychowicz H."/>
        </authorList>
    </citation>
    <scope>NUCLEOTIDE SEQUENCE [LARGE SCALE GENOMIC DNA]</scope>
    <source>
        <strain evidence="9 10">GAS86</strain>
    </source>
</reference>
<dbReference type="GO" id="GO:0016020">
    <property type="term" value="C:membrane"/>
    <property type="evidence" value="ECO:0007669"/>
    <property type="project" value="UniProtKB-SubCell"/>
</dbReference>
<dbReference type="InterPro" id="IPR036259">
    <property type="entry name" value="MFS_trans_sf"/>
</dbReference>
<evidence type="ECO:0000256" key="7">
    <source>
        <dbReference type="SAM" id="Phobius"/>
    </source>
</evidence>
<dbReference type="GO" id="GO:0015112">
    <property type="term" value="F:nitrate transmembrane transporter activity"/>
    <property type="evidence" value="ECO:0007669"/>
    <property type="project" value="InterPro"/>
</dbReference>
<evidence type="ECO:0000256" key="2">
    <source>
        <dbReference type="ARBA" id="ARBA00008432"/>
    </source>
</evidence>
<dbReference type="InterPro" id="IPR044772">
    <property type="entry name" value="NO3_transporter"/>
</dbReference>
<evidence type="ECO:0000313" key="9">
    <source>
        <dbReference type="EMBL" id="SIO07563.1"/>
    </source>
</evidence>
<feature type="transmembrane region" description="Helical" evidence="7">
    <location>
        <begin position="261"/>
        <end position="291"/>
    </location>
</feature>
<dbReference type="PANTHER" id="PTHR23515">
    <property type="entry name" value="HIGH-AFFINITY NITRATE TRANSPORTER 2.3"/>
    <property type="match status" value="1"/>
</dbReference>
<feature type="transmembrane region" description="Helical" evidence="7">
    <location>
        <begin position="327"/>
        <end position="345"/>
    </location>
</feature>
<feature type="transmembrane region" description="Helical" evidence="7">
    <location>
        <begin position="231"/>
        <end position="249"/>
    </location>
</feature>
<keyword evidence="6 7" id="KW-0472">Membrane</keyword>
<dbReference type="RefSeq" id="WP_074264477.1">
    <property type="nucleotide sequence ID" value="NZ_FSRM01000001.1"/>
</dbReference>
<feature type="transmembrane region" description="Helical" evidence="7">
    <location>
        <begin position="351"/>
        <end position="371"/>
    </location>
</feature>
<dbReference type="Proteomes" id="UP000184693">
    <property type="component" value="Unassembled WGS sequence"/>
</dbReference>
<evidence type="ECO:0000256" key="4">
    <source>
        <dbReference type="ARBA" id="ARBA00022989"/>
    </source>
</evidence>
<feature type="transmembrane region" description="Helical" evidence="7">
    <location>
        <begin position="12"/>
        <end position="31"/>
    </location>
</feature>
<gene>
    <name evidence="9" type="ORF">SAMN05444168_2446</name>
</gene>
<keyword evidence="5" id="KW-0534">Nitrate assimilation</keyword>
<comment type="similarity">
    <text evidence="2">Belongs to the major facilitator superfamily. Nitrate/nitrite porter (TC 2.A.1.8) family.</text>
</comment>
<proteinExistence type="inferred from homology"/>
<comment type="subcellular location">
    <subcellularLocation>
        <location evidence="1">Membrane</location>
        <topology evidence="1">Multi-pass membrane protein</topology>
    </subcellularLocation>
</comment>
<feature type="transmembrane region" description="Helical" evidence="7">
    <location>
        <begin position="81"/>
        <end position="99"/>
    </location>
</feature>
<feature type="transmembrane region" description="Helical" evidence="7">
    <location>
        <begin position="297"/>
        <end position="315"/>
    </location>
</feature>
<protein>
    <submittedName>
        <fullName evidence="9">MFS transporter, NNP family, nitrate/nitrite transporter</fullName>
    </submittedName>
</protein>
<dbReference type="InterPro" id="IPR020846">
    <property type="entry name" value="MFS_dom"/>
</dbReference>
<dbReference type="Pfam" id="PF07690">
    <property type="entry name" value="MFS_1"/>
    <property type="match status" value="1"/>
</dbReference>
<feature type="transmembrane region" description="Helical" evidence="7">
    <location>
        <begin position="51"/>
        <end position="69"/>
    </location>
</feature>
<evidence type="ECO:0000256" key="3">
    <source>
        <dbReference type="ARBA" id="ARBA00022692"/>
    </source>
</evidence>
<dbReference type="EMBL" id="FSRM01000001">
    <property type="protein sequence ID" value="SIO07563.1"/>
    <property type="molecule type" value="Genomic_DNA"/>
</dbReference>
<evidence type="ECO:0000256" key="6">
    <source>
        <dbReference type="ARBA" id="ARBA00023136"/>
    </source>
</evidence>
<dbReference type="InterPro" id="IPR011701">
    <property type="entry name" value="MFS"/>
</dbReference>
<accession>A0A1N6GJ57</accession>
<evidence type="ECO:0000256" key="1">
    <source>
        <dbReference type="ARBA" id="ARBA00004141"/>
    </source>
</evidence>
<evidence type="ECO:0000313" key="10">
    <source>
        <dbReference type="Proteomes" id="UP000184693"/>
    </source>
</evidence>
<feature type="transmembrane region" description="Helical" evidence="7">
    <location>
        <begin position="140"/>
        <end position="159"/>
    </location>
</feature>
<sequence>MKHLLDSLKSGNWRALLACFLYFDTGFTVWVMFGPLAPFIHKDIAMSPAELGFLVAVPVLGAAILRVTLGNLYQAYDGRRIALLGVALSALPSVVLLLSPTPPSYVTLLVLGVFLGVGGASFAVALPMAGSNYPPKVQGLVLGLAAAGNIGAVLDGFMFPSLADHFGWAKAAGAALPLLALAAVALFFWAKDLGAKTGSAPRAFRSFCVTLGGLIALVLAVHAGVFGGGKAGVLLLPVLGALLAIAVLPKHYRSVLAEGDTWVVMLVYSITFGGFVGMSSYVTTLLVSLYQLPKLEAGLFMSLLAFTGALVRPIGGLIADRISGVRALVLLLAGISLCDFAFAAWMPPLGAGIALLVVTYLCFGLGNGATFQLVPQRWKGKTGLMSGIVGAAGGIGGFYLPVIMGMAKESTGSYQMGFATFGVISALAFALVVLHRARWLKWALPAEGLVVANPLSTPAGVRADSGA</sequence>
<feature type="transmembrane region" description="Helical" evidence="7">
    <location>
        <begin position="414"/>
        <end position="434"/>
    </location>
</feature>
<feature type="domain" description="Major facilitator superfamily (MFS) profile" evidence="8">
    <location>
        <begin position="14"/>
        <end position="440"/>
    </location>
</feature>
<feature type="transmembrane region" description="Helical" evidence="7">
    <location>
        <begin position="202"/>
        <end position="225"/>
    </location>
</feature>
<feature type="transmembrane region" description="Helical" evidence="7">
    <location>
        <begin position="105"/>
        <end position="128"/>
    </location>
</feature>
<dbReference type="Gene3D" id="1.20.1250.20">
    <property type="entry name" value="MFS general substrate transporter like domains"/>
    <property type="match status" value="2"/>
</dbReference>
<dbReference type="GO" id="GO:0042128">
    <property type="term" value="P:nitrate assimilation"/>
    <property type="evidence" value="ECO:0007669"/>
    <property type="project" value="UniProtKB-KW"/>
</dbReference>
<feature type="transmembrane region" description="Helical" evidence="7">
    <location>
        <begin position="383"/>
        <end position="402"/>
    </location>
</feature>
<keyword evidence="4 7" id="KW-1133">Transmembrane helix</keyword>
<dbReference type="AlphaFoldDB" id="A0A1N6GJ57"/>
<feature type="transmembrane region" description="Helical" evidence="7">
    <location>
        <begin position="171"/>
        <end position="190"/>
    </location>
</feature>
<evidence type="ECO:0000256" key="5">
    <source>
        <dbReference type="ARBA" id="ARBA00023063"/>
    </source>
</evidence>
<dbReference type="PROSITE" id="PS50850">
    <property type="entry name" value="MFS"/>
    <property type="match status" value="1"/>
</dbReference>
<name>A0A1N6GJ57_9BURK</name>